<sequence>MIALGIFILSVLLVAIPVAVKGNNVHTMAGFSIDSSAKHGPLHRRGDGYPKIL</sequence>
<dbReference type="Proteomes" id="UP000053732">
    <property type="component" value="Unassembled WGS sequence"/>
</dbReference>
<proteinExistence type="predicted"/>
<feature type="signal peptide" evidence="1">
    <location>
        <begin position="1"/>
        <end position="22"/>
    </location>
</feature>
<dbReference type="EMBL" id="HG793158">
    <property type="protein sequence ID" value="CRL27946.1"/>
    <property type="molecule type" value="Genomic_DNA"/>
</dbReference>
<organism evidence="2 3">
    <name type="scientific">Penicillium camemberti (strain FM 013)</name>
    <dbReference type="NCBI Taxonomy" id="1429867"/>
    <lineage>
        <taxon>Eukaryota</taxon>
        <taxon>Fungi</taxon>
        <taxon>Dikarya</taxon>
        <taxon>Ascomycota</taxon>
        <taxon>Pezizomycotina</taxon>
        <taxon>Eurotiomycetes</taxon>
        <taxon>Eurotiomycetidae</taxon>
        <taxon>Eurotiales</taxon>
        <taxon>Aspergillaceae</taxon>
        <taxon>Penicillium</taxon>
    </lineage>
</organism>
<keyword evidence="3" id="KW-1185">Reference proteome</keyword>
<evidence type="ECO:0000313" key="2">
    <source>
        <dbReference type="EMBL" id="CRL27946.1"/>
    </source>
</evidence>
<reference evidence="2 3" key="1">
    <citation type="journal article" date="2014" name="Nat. Commun.">
        <title>Multiple recent horizontal transfers of a large genomic region in cheese making fungi.</title>
        <authorList>
            <person name="Cheeseman K."/>
            <person name="Ropars J."/>
            <person name="Renault P."/>
            <person name="Dupont J."/>
            <person name="Gouzy J."/>
            <person name="Branca A."/>
            <person name="Abraham A.L."/>
            <person name="Ceppi M."/>
            <person name="Conseiller E."/>
            <person name="Debuchy R."/>
            <person name="Malagnac F."/>
            <person name="Goarin A."/>
            <person name="Silar P."/>
            <person name="Lacoste S."/>
            <person name="Sallet E."/>
            <person name="Bensimon A."/>
            <person name="Giraud T."/>
            <person name="Brygoo Y."/>
        </authorList>
    </citation>
    <scope>NUCLEOTIDE SEQUENCE [LARGE SCALE GENOMIC DNA]</scope>
    <source>
        <strain evidence="3">FM 013</strain>
    </source>
</reference>
<gene>
    <name evidence="2" type="ORF">PCAMFM013_S025g000004</name>
</gene>
<evidence type="ECO:0000256" key="1">
    <source>
        <dbReference type="SAM" id="SignalP"/>
    </source>
</evidence>
<keyword evidence="1" id="KW-0732">Signal</keyword>
<accession>A0A0G4PPA1</accession>
<feature type="chain" id="PRO_5005195841" evidence="1">
    <location>
        <begin position="23"/>
        <end position="53"/>
    </location>
</feature>
<dbReference type="AlphaFoldDB" id="A0A0G4PPA1"/>
<protein>
    <submittedName>
        <fullName evidence="2">Str. FM013</fullName>
    </submittedName>
</protein>
<evidence type="ECO:0000313" key="3">
    <source>
        <dbReference type="Proteomes" id="UP000053732"/>
    </source>
</evidence>
<name>A0A0G4PPA1_PENC3</name>